<organism evidence="1">
    <name type="scientific">Puccinia triticina (isolate 1-1 / race 1 (BBBD))</name>
    <name type="common">Brown leaf rust fungus</name>
    <dbReference type="NCBI Taxonomy" id="630390"/>
    <lineage>
        <taxon>Eukaryota</taxon>
        <taxon>Fungi</taxon>
        <taxon>Dikarya</taxon>
        <taxon>Basidiomycota</taxon>
        <taxon>Pucciniomycotina</taxon>
        <taxon>Pucciniomycetes</taxon>
        <taxon>Pucciniales</taxon>
        <taxon>Pucciniaceae</taxon>
        <taxon>Puccinia</taxon>
    </lineage>
</organism>
<proteinExistence type="predicted"/>
<keyword evidence="3" id="KW-1185">Reference proteome</keyword>
<reference evidence="2 3" key="3">
    <citation type="journal article" date="2017" name="G3 (Bethesda)">
        <title>Comparative analysis highlights variable genome content of wheat rusts and divergence of the mating loci.</title>
        <authorList>
            <person name="Cuomo C.A."/>
            <person name="Bakkeren G."/>
            <person name="Khalil H.B."/>
            <person name="Panwar V."/>
            <person name="Joly D."/>
            <person name="Linning R."/>
            <person name="Sakthikumar S."/>
            <person name="Song X."/>
            <person name="Adiconis X."/>
            <person name="Fan L."/>
            <person name="Goldberg J.M."/>
            <person name="Levin J.Z."/>
            <person name="Young S."/>
            <person name="Zeng Q."/>
            <person name="Anikster Y."/>
            <person name="Bruce M."/>
            <person name="Wang M."/>
            <person name="Yin C."/>
            <person name="McCallum B."/>
            <person name="Szabo L.J."/>
            <person name="Hulbert S."/>
            <person name="Chen X."/>
            <person name="Fellers J.P."/>
        </authorList>
    </citation>
    <scope>NUCLEOTIDE SEQUENCE</scope>
    <source>
        <strain evidence="2">isolate 1-1 / race 1 (BBBD)</strain>
        <strain evidence="3">Isolate 1-1 / race 1 (BBBD)</strain>
    </source>
</reference>
<gene>
    <name evidence="1" type="ORF">PTTG_29108</name>
</gene>
<evidence type="ECO:0000313" key="3">
    <source>
        <dbReference type="Proteomes" id="UP000005240"/>
    </source>
</evidence>
<evidence type="ECO:0000313" key="2">
    <source>
        <dbReference type="EnsemblFungi" id="PTTG_29108-t43_1-p1"/>
    </source>
</evidence>
<protein>
    <submittedName>
        <fullName evidence="1 2">Uncharacterized protein</fullName>
    </submittedName>
</protein>
<dbReference type="STRING" id="630390.A0A180G6J8"/>
<dbReference type="AlphaFoldDB" id="A0A180G6J8"/>
<sequence>MRLLRPKDPVKGLGKLLPTLWMGARLNANNQSGACASSDSSSGNSYALRLRKKALYSEEDSTNDSDDKFGSDDTVTGRQTRRRVDILPVDSHDSPRLLPEELDIVRRTILHTILPSWIDRVPRNLGSASHGSLKAAEWLIMYKVFYTIALIPHWVTAHKNTATEITKRRISVLLESTTTLSQVAHFLTLPKISVQDLDELNSLILKYRQCLQHGWPAALSKPNLHLTQHFSEVIRRFGPPRLTAAWAQERVNGMLQRLSTNHRLDEIPKTLLNKWHINSNLRSLQHDPTYATSSVQEEIEGEGSITLKLAGPLFLKWKRAVACTAGTSPSLMMQSDLNLDPTVNCVKSINIDWKKFTKKQHHKGNSLVEFYLGKDQRFGETEEIFRSTQTPSKTWLVVKPFKELHRTEDPYGNYPNLNCRLVLAEFEMTTVIDSDRIIGHMAMLRHAPGTFGLSAETISAVGLRTAVRLPLVLF</sequence>
<reference evidence="1" key="1">
    <citation type="submission" date="2009-11" db="EMBL/GenBank/DDBJ databases">
        <authorList>
            <consortium name="The Broad Institute Genome Sequencing Platform"/>
            <person name="Ward D."/>
            <person name="Feldgarden M."/>
            <person name="Earl A."/>
            <person name="Young S.K."/>
            <person name="Zeng Q."/>
            <person name="Koehrsen M."/>
            <person name="Alvarado L."/>
            <person name="Berlin A."/>
            <person name="Bochicchio J."/>
            <person name="Borenstein D."/>
            <person name="Chapman S.B."/>
            <person name="Chen Z."/>
            <person name="Engels R."/>
            <person name="Freedman E."/>
            <person name="Gellesch M."/>
            <person name="Goldberg J."/>
            <person name="Griggs A."/>
            <person name="Gujja S."/>
            <person name="Heilman E."/>
            <person name="Heiman D."/>
            <person name="Hepburn T."/>
            <person name="Howarth C."/>
            <person name="Jen D."/>
            <person name="Larson L."/>
            <person name="Lewis B."/>
            <person name="Mehta T."/>
            <person name="Park D."/>
            <person name="Pearson M."/>
            <person name="Roberts A."/>
            <person name="Saif S."/>
            <person name="Shea T."/>
            <person name="Shenoy N."/>
            <person name="Sisk P."/>
            <person name="Stolte C."/>
            <person name="Sykes S."/>
            <person name="Thomson T."/>
            <person name="Walk T."/>
            <person name="White J."/>
            <person name="Yandava C."/>
            <person name="Izard J."/>
            <person name="Baranova O.V."/>
            <person name="Blanton J.M."/>
            <person name="Tanner A.C."/>
            <person name="Dewhirst F.E."/>
            <person name="Haas B."/>
            <person name="Nusbaum C."/>
            <person name="Birren B."/>
        </authorList>
    </citation>
    <scope>NUCLEOTIDE SEQUENCE [LARGE SCALE GENOMIC DNA]</scope>
    <source>
        <strain evidence="1">1-1 BBBD Race 1</strain>
    </source>
</reference>
<dbReference type="EnsemblFungi" id="PTTG_29108-t43_1">
    <property type="protein sequence ID" value="PTTG_29108-t43_1-p1"/>
    <property type="gene ID" value="PTTG_29108"/>
</dbReference>
<dbReference type="Proteomes" id="UP000005240">
    <property type="component" value="Unassembled WGS sequence"/>
</dbReference>
<dbReference type="EMBL" id="ADAS02000196">
    <property type="protein sequence ID" value="OAV88224.1"/>
    <property type="molecule type" value="Genomic_DNA"/>
</dbReference>
<reference evidence="1" key="2">
    <citation type="submission" date="2016-05" db="EMBL/GenBank/DDBJ databases">
        <title>Comparative analysis highlights variable genome content of wheat rusts and divergence of the mating loci.</title>
        <authorList>
            <person name="Cuomo C.A."/>
            <person name="Bakkeren G."/>
            <person name="Szabo L."/>
            <person name="Khalil H."/>
            <person name="Joly D."/>
            <person name="Goldberg J."/>
            <person name="Young S."/>
            <person name="Zeng Q."/>
            <person name="Fellers J."/>
        </authorList>
    </citation>
    <scope>NUCLEOTIDE SEQUENCE [LARGE SCALE GENOMIC DNA]</scope>
    <source>
        <strain evidence="1">1-1 BBBD Race 1</strain>
    </source>
</reference>
<name>A0A180G6J8_PUCT1</name>
<reference evidence="2" key="4">
    <citation type="submission" date="2025-05" db="UniProtKB">
        <authorList>
            <consortium name="EnsemblFungi"/>
        </authorList>
    </citation>
    <scope>IDENTIFICATION</scope>
    <source>
        <strain evidence="2">isolate 1-1 / race 1 (BBBD)</strain>
    </source>
</reference>
<dbReference type="VEuPathDB" id="FungiDB:PTTG_29108"/>
<dbReference type="OrthoDB" id="3269001at2759"/>
<evidence type="ECO:0000313" key="1">
    <source>
        <dbReference type="EMBL" id="OAV88224.1"/>
    </source>
</evidence>
<accession>A0A180G6J8</accession>